<comment type="caution">
    <text evidence="18">The sequence shown here is derived from an EMBL/GenBank/DDBJ whole genome shotgun (WGS) entry which is preliminary data.</text>
</comment>
<dbReference type="Gene3D" id="3.40.50.150">
    <property type="entry name" value="Vaccinia Virus protein VP39"/>
    <property type="match status" value="1"/>
</dbReference>
<keyword evidence="19" id="KW-1185">Reference proteome</keyword>
<dbReference type="InterPro" id="IPR016691">
    <property type="entry name" value="TRMT11"/>
</dbReference>
<dbReference type="SUPFAM" id="SSF53335">
    <property type="entry name" value="S-adenosyl-L-methionine-dependent methyltransferases"/>
    <property type="match status" value="1"/>
</dbReference>
<keyword evidence="6 15" id="KW-0949">S-adenosyl-L-methionine</keyword>
<dbReference type="EMBL" id="WJQU01000003">
    <property type="protein sequence ID" value="KAJ6637606.1"/>
    <property type="molecule type" value="Genomic_DNA"/>
</dbReference>
<evidence type="ECO:0000256" key="7">
    <source>
        <dbReference type="ARBA" id="ARBA00022694"/>
    </source>
</evidence>
<dbReference type="OrthoDB" id="296065at2759"/>
<dbReference type="InterPro" id="IPR029063">
    <property type="entry name" value="SAM-dependent_MTases_sf"/>
</dbReference>
<evidence type="ECO:0000256" key="14">
    <source>
        <dbReference type="ARBA" id="ARBA00075308"/>
    </source>
</evidence>
<dbReference type="GO" id="GO:0000049">
    <property type="term" value="F:tRNA binding"/>
    <property type="evidence" value="ECO:0007669"/>
    <property type="project" value="UniProtKB-UniRule"/>
</dbReference>
<dbReference type="PIRSF" id="PIRSF017259">
    <property type="entry name" value="tRNA_mtfrase_TRM11"/>
    <property type="match status" value="1"/>
</dbReference>
<accession>A0A9Q0RYX0</accession>
<evidence type="ECO:0000256" key="2">
    <source>
        <dbReference type="ARBA" id="ARBA00022490"/>
    </source>
</evidence>
<evidence type="ECO:0000256" key="13">
    <source>
        <dbReference type="ARBA" id="ARBA00067484"/>
    </source>
</evidence>
<dbReference type="Pfam" id="PF25904">
    <property type="entry name" value="Tmrp11_N"/>
    <property type="match status" value="1"/>
</dbReference>
<reference evidence="18" key="1">
    <citation type="submission" date="2022-07" db="EMBL/GenBank/DDBJ databases">
        <authorList>
            <person name="Trinca V."/>
            <person name="Uliana J.V.C."/>
            <person name="Torres T.T."/>
            <person name="Ward R.J."/>
            <person name="Monesi N."/>
        </authorList>
    </citation>
    <scope>NUCLEOTIDE SEQUENCE</scope>
    <source>
        <strain evidence="18">HSMRA1968</strain>
        <tissue evidence="18">Whole embryos</tissue>
    </source>
</reference>
<gene>
    <name evidence="18" type="primary">TRMT11</name>
    <name evidence="18" type="ORF">Bhyg_10337</name>
</gene>
<evidence type="ECO:0000256" key="9">
    <source>
        <dbReference type="ARBA" id="ARBA00050985"/>
    </source>
</evidence>
<evidence type="ECO:0000313" key="19">
    <source>
        <dbReference type="Proteomes" id="UP001151699"/>
    </source>
</evidence>
<dbReference type="PROSITE" id="PS00092">
    <property type="entry name" value="N6_MTASE"/>
    <property type="match status" value="1"/>
</dbReference>
<dbReference type="GO" id="GO:0043527">
    <property type="term" value="C:tRNA methyltransferase complex"/>
    <property type="evidence" value="ECO:0007669"/>
    <property type="project" value="UniProtKB-ARBA"/>
</dbReference>
<evidence type="ECO:0000313" key="18">
    <source>
        <dbReference type="EMBL" id="KAJ6637606.1"/>
    </source>
</evidence>
<dbReference type="InterPro" id="IPR059073">
    <property type="entry name" value="TRMT11_N"/>
</dbReference>
<organism evidence="18 19">
    <name type="scientific">Pseudolycoriella hygida</name>
    <dbReference type="NCBI Taxonomy" id="35572"/>
    <lineage>
        <taxon>Eukaryota</taxon>
        <taxon>Metazoa</taxon>
        <taxon>Ecdysozoa</taxon>
        <taxon>Arthropoda</taxon>
        <taxon>Hexapoda</taxon>
        <taxon>Insecta</taxon>
        <taxon>Pterygota</taxon>
        <taxon>Neoptera</taxon>
        <taxon>Endopterygota</taxon>
        <taxon>Diptera</taxon>
        <taxon>Nematocera</taxon>
        <taxon>Sciaroidea</taxon>
        <taxon>Sciaridae</taxon>
        <taxon>Pseudolycoriella</taxon>
    </lineage>
</organism>
<dbReference type="PANTHER" id="PTHR13370:SF3">
    <property type="entry name" value="TRNA (GUANINE(10)-N2)-METHYLTRANSFERASE HOMOLOG"/>
    <property type="match status" value="1"/>
</dbReference>
<dbReference type="InterPro" id="IPR000241">
    <property type="entry name" value="RlmKL-like_Mtase"/>
</dbReference>
<evidence type="ECO:0000259" key="16">
    <source>
        <dbReference type="Pfam" id="PF01170"/>
    </source>
</evidence>
<dbReference type="PRINTS" id="PR00507">
    <property type="entry name" value="N12N6MTFRASE"/>
</dbReference>
<sequence length="473" mass="54540">MSNNWRNYVLFFAQEHVAFRSAEITSLTQKFNIPIKYSVNHNEQQPFWLVELPDDKAAKDLASRSISLRCILELWGHSNCTKNIHTVVHNYVNSNFNELKSVFDKSFRITVETYNKHITQKEKVERIETFGYLPIKGEVNLKNPEVNWWYIEYYGLDNLNIPEKPIDIVFGKWLVDGRRSLLKDISLKTRKFIGNTSMDPQLSLLMANQGLVGKGDLVFDPFVGSGSLLVAAAKCGAYVMGTDIDYLMLHAKNRPSRISQKVREKDESIRANLRQYGCDQLYVDVLVSDFSNSIWHKSILFDSIITDPPYGIREAIERVERKEQSKPNTKTENDVHFPSTSTYNLSDLYDNLLSFSAKHLKLGGRLVCWLPVFKSDYCEEYLPKNNSLELVANSEQDISAISSRRLLTYEKIAEPCAELEETGNSEIIAEFRNKFFTYGEETRETRRMRQAELRAHGKRMAMLRANNEHKSSA</sequence>
<evidence type="ECO:0000256" key="8">
    <source>
        <dbReference type="ARBA" id="ARBA00022884"/>
    </source>
</evidence>
<dbReference type="PROSITE" id="PS51627">
    <property type="entry name" value="SAM_MT_TRM11"/>
    <property type="match status" value="1"/>
</dbReference>
<dbReference type="Proteomes" id="UP001151699">
    <property type="component" value="Chromosome X"/>
</dbReference>
<keyword evidence="5 15" id="KW-0808">Transferase</keyword>
<dbReference type="GO" id="GO:0160102">
    <property type="term" value="F:tRNA (guanine(10)-N2)-methyltransferase activity"/>
    <property type="evidence" value="ECO:0007669"/>
    <property type="project" value="UniProtKB-EC"/>
</dbReference>
<dbReference type="FunFam" id="3.40.50.150:FF:000468">
    <property type="entry name" value="SD03208p"/>
    <property type="match status" value="1"/>
</dbReference>
<dbReference type="PANTHER" id="PTHR13370">
    <property type="entry name" value="RNA METHYLASE-RELATED"/>
    <property type="match status" value="1"/>
</dbReference>
<comment type="function">
    <text evidence="10">Catalytic subunit of the TRMT11-TRM112 methyltransferase complex, that specifically mediates the S-adenosyl-L-methionine-dependent N(2)-methylation of guanosine nucleotide at position 10 (m2G10) in tRNAs. This is one of the major tRNA (guanine-N(2))-methyltransferases.</text>
</comment>
<comment type="catalytic activity">
    <reaction evidence="9">
        <text>guanosine(10) in tRNA + S-adenosyl-L-methionine = N(2)-methylguanosine(10) in tRNA + S-adenosyl-L-homocysteine + H(+)</text>
        <dbReference type="Rhea" id="RHEA:43128"/>
        <dbReference type="Rhea" id="RHEA-COMP:10355"/>
        <dbReference type="Rhea" id="RHEA-COMP:10357"/>
        <dbReference type="ChEBI" id="CHEBI:15378"/>
        <dbReference type="ChEBI" id="CHEBI:57856"/>
        <dbReference type="ChEBI" id="CHEBI:59789"/>
        <dbReference type="ChEBI" id="CHEBI:74269"/>
        <dbReference type="ChEBI" id="CHEBI:74481"/>
        <dbReference type="EC" id="2.1.1.214"/>
    </reaction>
    <physiologicalReaction direction="left-to-right" evidence="9">
        <dbReference type="Rhea" id="RHEA:43129"/>
    </physiologicalReaction>
</comment>
<evidence type="ECO:0000256" key="10">
    <source>
        <dbReference type="ARBA" id="ARBA00056270"/>
    </source>
</evidence>
<evidence type="ECO:0000256" key="5">
    <source>
        <dbReference type="ARBA" id="ARBA00022679"/>
    </source>
</evidence>
<keyword evidence="8 15" id="KW-0694">RNA-binding</keyword>
<dbReference type="GO" id="GO:0032259">
    <property type="term" value="P:methylation"/>
    <property type="evidence" value="ECO:0007669"/>
    <property type="project" value="UniProtKB-UniRule"/>
</dbReference>
<keyword evidence="7 15" id="KW-0819">tRNA processing</keyword>
<dbReference type="GO" id="GO:0008033">
    <property type="term" value="P:tRNA processing"/>
    <property type="evidence" value="ECO:0007669"/>
    <property type="project" value="UniProtKB-UniRule"/>
</dbReference>
<evidence type="ECO:0000259" key="17">
    <source>
        <dbReference type="Pfam" id="PF25904"/>
    </source>
</evidence>
<proteinExistence type="inferred from homology"/>
<evidence type="ECO:0000256" key="11">
    <source>
        <dbReference type="ARBA" id="ARBA00065434"/>
    </source>
</evidence>
<feature type="domain" description="Ribosomal RNA large subunit methyltransferase K/L-like methyltransferase" evidence="16">
    <location>
        <begin position="189"/>
        <end position="313"/>
    </location>
</feature>
<protein>
    <recommendedName>
        <fullName evidence="13">tRNA (guanine(10)-N(2))-methyltransferase TRMT11</fullName>
        <ecNumber evidence="12">2.1.1.214</ecNumber>
    </recommendedName>
    <alternativeName>
        <fullName evidence="14">tRNA methyltransferase 11 homolog</fullName>
    </alternativeName>
</protein>
<dbReference type="AlphaFoldDB" id="A0A9Q0RYX0"/>
<evidence type="ECO:0000256" key="1">
    <source>
        <dbReference type="ARBA" id="ARBA00004496"/>
    </source>
</evidence>
<name>A0A9Q0RYX0_9DIPT</name>
<dbReference type="InterPro" id="IPR002052">
    <property type="entry name" value="DNA_methylase_N6_adenine_CS"/>
</dbReference>
<keyword evidence="3 15" id="KW-0820">tRNA-binding</keyword>
<evidence type="ECO:0000256" key="3">
    <source>
        <dbReference type="ARBA" id="ARBA00022555"/>
    </source>
</evidence>
<comment type="similarity">
    <text evidence="15">Belongs to the class I-like SAM-binding methyltransferase superfamily. TRM11 methyltransferase family.</text>
</comment>
<dbReference type="GO" id="GO:0005737">
    <property type="term" value="C:cytoplasm"/>
    <property type="evidence" value="ECO:0007669"/>
    <property type="project" value="UniProtKB-SubCell"/>
</dbReference>
<evidence type="ECO:0000256" key="15">
    <source>
        <dbReference type="PROSITE-ProRule" id="PRU00959"/>
    </source>
</evidence>
<comment type="subunit">
    <text evidence="11">Part of the heterodimeric TRMT11-TRM112 methyltransferase complex; this complex forms an active tRNA methyltransferase, where TRMT112 acts as an activator of the catalytic subunit TRMT11.</text>
</comment>
<evidence type="ECO:0000256" key="6">
    <source>
        <dbReference type="ARBA" id="ARBA00022691"/>
    </source>
</evidence>
<comment type="subcellular location">
    <subcellularLocation>
        <location evidence="1">Cytoplasm</location>
    </subcellularLocation>
</comment>
<dbReference type="EC" id="2.1.1.214" evidence="12"/>
<evidence type="ECO:0000256" key="4">
    <source>
        <dbReference type="ARBA" id="ARBA00022603"/>
    </source>
</evidence>
<dbReference type="Pfam" id="PF01170">
    <property type="entry name" value="UPF0020"/>
    <property type="match status" value="1"/>
</dbReference>
<keyword evidence="4 15" id="KW-0489">Methyltransferase</keyword>
<evidence type="ECO:0000256" key="12">
    <source>
        <dbReference type="ARBA" id="ARBA00066937"/>
    </source>
</evidence>
<feature type="domain" description="tRNA (guanine(10)-N(2))-methyltransferase TRMT11 N-terminal" evidence="17">
    <location>
        <begin position="7"/>
        <end position="179"/>
    </location>
</feature>
<keyword evidence="2" id="KW-0963">Cytoplasm</keyword>